<dbReference type="GO" id="GO:0006352">
    <property type="term" value="P:DNA-templated transcription initiation"/>
    <property type="evidence" value="ECO:0007669"/>
    <property type="project" value="InterPro"/>
</dbReference>
<dbReference type="STRING" id="871968.DESME_02575"/>
<protein>
    <submittedName>
        <fullName evidence="7">RNA polymerase subunit sigma-24</fullName>
    </submittedName>
</protein>
<dbReference type="InterPro" id="IPR007627">
    <property type="entry name" value="RNA_pol_sigma70_r2"/>
</dbReference>
<dbReference type="EMBL" id="CP007032">
    <property type="protein sequence ID" value="AHF06066.1"/>
    <property type="molecule type" value="Genomic_DNA"/>
</dbReference>
<dbReference type="InterPro" id="IPR013249">
    <property type="entry name" value="RNA_pol_sigma70_r4_t2"/>
</dbReference>
<dbReference type="InterPro" id="IPR013325">
    <property type="entry name" value="RNA_pol_sigma_r2"/>
</dbReference>
<dbReference type="SUPFAM" id="SSF88659">
    <property type="entry name" value="Sigma3 and sigma4 domains of RNA polymerase sigma factors"/>
    <property type="match status" value="1"/>
</dbReference>
<proteinExistence type="inferred from homology"/>
<dbReference type="Pfam" id="PF08281">
    <property type="entry name" value="Sigma70_r4_2"/>
    <property type="match status" value="1"/>
</dbReference>
<accession>W0EAH5</accession>
<keyword evidence="8" id="KW-1185">Reference proteome</keyword>
<name>W0EAH5_9FIRM</name>
<dbReference type="Gene3D" id="1.10.1740.10">
    <property type="match status" value="1"/>
</dbReference>
<dbReference type="Proteomes" id="UP000010847">
    <property type="component" value="Chromosome"/>
</dbReference>
<evidence type="ECO:0000256" key="3">
    <source>
        <dbReference type="ARBA" id="ARBA00023082"/>
    </source>
</evidence>
<dbReference type="SUPFAM" id="SSF88946">
    <property type="entry name" value="Sigma2 domain of RNA polymerase sigma factors"/>
    <property type="match status" value="1"/>
</dbReference>
<dbReference type="Gene3D" id="1.10.10.10">
    <property type="entry name" value="Winged helix-like DNA-binding domain superfamily/Winged helix DNA-binding domain"/>
    <property type="match status" value="1"/>
</dbReference>
<dbReference type="InterPro" id="IPR014284">
    <property type="entry name" value="RNA_pol_sigma-70_dom"/>
</dbReference>
<dbReference type="GO" id="GO:0016987">
    <property type="term" value="F:sigma factor activity"/>
    <property type="evidence" value="ECO:0007669"/>
    <property type="project" value="UniProtKB-KW"/>
</dbReference>
<evidence type="ECO:0000259" key="5">
    <source>
        <dbReference type="Pfam" id="PF04542"/>
    </source>
</evidence>
<evidence type="ECO:0000256" key="4">
    <source>
        <dbReference type="ARBA" id="ARBA00023163"/>
    </source>
</evidence>
<keyword evidence="4" id="KW-0804">Transcription</keyword>
<reference evidence="7 8" key="1">
    <citation type="submission" date="2013-12" db="EMBL/GenBank/DDBJ databases">
        <authorList>
            <consortium name="DOE Joint Genome Institute"/>
            <person name="Smidt H."/>
            <person name="Huntemann M."/>
            <person name="Han J."/>
            <person name="Chen A."/>
            <person name="Kyrpides N."/>
            <person name="Mavromatis K."/>
            <person name="Markowitz V."/>
            <person name="Palaniappan K."/>
            <person name="Ivanova N."/>
            <person name="Schaumberg A."/>
            <person name="Pati A."/>
            <person name="Liolios K."/>
            <person name="Nordberg H.P."/>
            <person name="Cantor M.N."/>
            <person name="Hua S.X."/>
            <person name="Woyke T."/>
        </authorList>
    </citation>
    <scope>NUCLEOTIDE SEQUENCE [LARGE SCALE GENOMIC DNA]</scope>
    <source>
        <strain evidence="8">DSM 15288</strain>
    </source>
</reference>
<dbReference type="CDD" id="cd06171">
    <property type="entry name" value="Sigma70_r4"/>
    <property type="match status" value="1"/>
</dbReference>
<dbReference type="InterPro" id="IPR036388">
    <property type="entry name" value="WH-like_DNA-bd_sf"/>
</dbReference>
<keyword evidence="3" id="KW-0731">Sigma factor</keyword>
<dbReference type="GO" id="GO:0003677">
    <property type="term" value="F:DNA binding"/>
    <property type="evidence" value="ECO:0007669"/>
    <property type="project" value="InterPro"/>
</dbReference>
<dbReference type="NCBIfam" id="TIGR02937">
    <property type="entry name" value="sigma70-ECF"/>
    <property type="match status" value="1"/>
</dbReference>
<comment type="similarity">
    <text evidence="1">Belongs to the sigma-70 factor family. ECF subfamily.</text>
</comment>
<dbReference type="PANTHER" id="PTHR43133">
    <property type="entry name" value="RNA POLYMERASE ECF-TYPE SIGMA FACTO"/>
    <property type="match status" value="1"/>
</dbReference>
<dbReference type="Pfam" id="PF04542">
    <property type="entry name" value="Sigma70_r2"/>
    <property type="match status" value="1"/>
</dbReference>
<evidence type="ECO:0000313" key="7">
    <source>
        <dbReference type="EMBL" id="AHF06066.1"/>
    </source>
</evidence>
<evidence type="ECO:0000256" key="1">
    <source>
        <dbReference type="ARBA" id="ARBA00010641"/>
    </source>
</evidence>
<dbReference type="PANTHER" id="PTHR43133:SF60">
    <property type="entry name" value="RNA POLYMERASE SIGMA FACTOR SIGV"/>
    <property type="match status" value="1"/>
</dbReference>
<evidence type="ECO:0000313" key="8">
    <source>
        <dbReference type="Proteomes" id="UP000010847"/>
    </source>
</evidence>
<dbReference type="InterPro" id="IPR039425">
    <property type="entry name" value="RNA_pol_sigma-70-like"/>
</dbReference>
<sequence length="163" mass="19470">MESNHTNDSITKVLETYADTVWRLCLVYMRNNADAEDAFQNVFMKLNQQWPKFNSEDHIKAWLIRVTKNECKNQLKSFWRKHVITIDEVISPIENDHNKEVVKVVMQLPTKYRDILYLHYFEGYKVNEIVTILESNESTIKTRLKRARELLKKELVEGGFQYE</sequence>
<evidence type="ECO:0000259" key="6">
    <source>
        <dbReference type="Pfam" id="PF08281"/>
    </source>
</evidence>
<dbReference type="InterPro" id="IPR013324">
    <property type="entry name" value="RNA_pol_sigma_r3/r4-like"/>
</dbReference>
<keyword evidence="2" id="KW-0805">Transcription regulation</keyword>
<dbReference type="AlphaFoldDB" id="W0EAH5"/>
<dbReference type="HOGENOM" id="CLU_047691_3_1_9"/>
<dbReference type="eggNOG" id="COG1595">
    <property type="taxonomic scope" value="Bacteria"/>
</dbReference>
<evidence type="ECO:0000256" key="2">
    <source>
        <dbReference type="ARBA" id="ARBA00023015"/>
    </source>
</evidence>
<organism evidence="7 8">
    <name type="scientific">Desulfitobacterium metallireducens DSM 15288</name>
    <dbReference type="NCBI Taxonomy" id="871968"/>
    <lineage>
        <taxon>Bacteria</taxon>
        <taxon>Bacillati</taxon>
        <taxon>Bacillota</taxon>
        <taxon>Clostridia</taxon>
        <taxon>Eubacteriales</taxon>
        <taxon>Desulfitobacteriaceae</taxon>
        <taxon>Desulfitobacterium</taxon>
    </lineage>
</organism>
<dbReference type="KEGG" id="dmt:DESME_02575"/>
<feature type="domain" description="RNA polymerase sigma-70 region 2" evidence="5">
    <location>
        <begin position="15"/>
        <end position="79"/>
    </location>
</feature>
<feature type="domain" description="RNA polymerase sigma factor 70 region 4 type 2" evidence="6">
    <location>
        <begin position="101"/>
        <end position="151"/>
    </location>
</feature>
<gene>
    <name evidence="7" type="ORF">DESME_02575</name>
</gene>